<proteinExistence type="predicted"/>
<evidence type="ECO:0000313" key="2">
    <source>
        <dbReference type="EMBL" id="RUS81062.1"/>
    </source>
</evidence>
<dbReference type="AlphaFoldDB" id="A0A3S1BDJ2"/>
<accession>A0A3S1BDJ2</accession>
<keyword evidence="1" id="KW-0732">Signal</keyword>
<feature type="chain" id="PRO_5018762733" evidence="1">
    <location>
        <begin position="20"/>
        <end position="262"/>
    </location>
</feature>
<keyword evidence="3" id="KW-1185">Reference proteome</keyword>
<gene>
    <name evidence="2" type="ORF">EGW08_011181</name>
</gene>
<name>A0A3S1BDJ2_ELYCH</name>
<sequence>MMHLTLILFAVTVPHSITANLSFRVRILPDQCGVSSKCRMSGDHTCRMILCLIRQGTRLAGLVHGGDGGDGGDGQVSRSGLAKCDSIISDCKARDGELKCHADRRCKATLRKKTPGIPRLDVVISDRAPSILLSKTALKPGGTSFSSKLQKNFRPARDLSTWTSAHDVTSQVRARMRNYLLQPALVEVARAEGHGVCWSRCPTETVGRRTETLRNVAHGENQDVRLSTNVEKDEENVSYLKLKEGIKKVPWCKLRVQMKTNL</sequence>
<comment type="caution">
    <text evidence="2">The sequence shown here is derived from an EMBL/GenBank/DDBJ whole genome shotgun (WGS) entry which is preliminary data.</text>
</comment>
<evidence type="ECO:0000313" key="3">
    <source>
        <dbReference type="Proteomes" id="UP000271974"/>
    </source>
</evidence>
<organism evidence="2 3">
    <name type="scientific">Elysia chlorotica</name>
    <name type="common">Eastern emerald elysia</name>
    <name type="synonym">Sea slug</name>
    <dbReference type="NCBI Taxonomy" id="188477"/>
    <lineage>
        <taxon>Eukaryota</taxon>
        <taxon>Metazoa</taxon>
        <taxon>Spiralia</taxon>
        <taxon>Lophotrochozoa</taxon>
        <taxon>Mollusca</taxon>
        <taxon>Gastropoda</taxon>
        <taxon>Heterobranchia</taxon>
        <taxon>Euthyneura</taxon>
        <taxon>Panpulmonata</taxon>
        <taxon>Sacoglossa</taxon>
        <taxon>Placobranchoidea</taxon>
        <taxon>Plakobranchidae</taxon>
        <taxon>Elysia</taxon>
    </lineage>
</organism>
<dbReference type="EMBL" id="RQTK01000357">
    <property type="protein sequence ID" value="RUS81062.1"/>
    <property type="molecule type" value="Genomic_DNA"/>
</dbReference>
<dbReference type="Proteomes" id="UP000271974">
    <property type="component" value="Unassembled WGS sequence"/>
</dbReference>
<evidence type="ECO:0000256" key="1">
    <source>
        <dbReference type="SAM" id="SignalP"/>
    </source>
</evidence>
<protein>
    <submittedName>
        <fullName evidence="2">Uncharacterized protein</fullName>
    </submittedName>
</protein>
<reference evidence="2 3" key="1">
    <citation type="submission" date="2019-01" db="EMBL/GenBank/DDBJ databases">
        <title>A draft genome assembly of the solar-powered sea slug Elysia chlorotica.</title>
        <authorList>
            <person name="Cai H."/>
            <person name="Li Q."/>
            <person name="Fang X."/>
            <person name="Li J."/>
            <person name="Curtis N.E."/>
            <person name="Altenburger A."/>
            <person name="Shibata T."/>
            <person name="Feng M."/>
            <person name="Maeda T."/>
            <person name="Schwartz J.A."/>
            <person name="Shigenobu S."/>
            <person name="Lundholm N."/>
            <person name="Nishiyama T."/>
            <person name="Yang H."/>
            <person name="Hasebe M."/>
            <person name="Li S."/>
            <person name="Pierce S.K."/>
            <person name="Wang J."/>
        </authorList>
    </citation>
    <scope>NUCLEOTIDE SEQUENCE [LARGE SCALE GENOMIC DNA]</scope>
    <source>
        <strain evidence="2">EC2010</strain>
        <tissue evidence="2">Whole organism of an adult</tissue>
    </source>
</reference>
<feature type="signal peptide" evidence="1">
    <location>
        <begin position="1"/>
        <end position="19"/>
    </location>
</feature>